<feature type="region of interest" description="Disordered" evidence="2">
    <location>
        <begin position="581"/>
        <end position="600"/>
    </location>
</feature>
<dbReference type="InterPro" id="IPR051923">
    <property type="entry name" value="Glycosyl_Hydrolase_39"/>
</dbReference>
<evidence type="ECO:0000256" key="1">
    <source>
        <dbReference type="ARBA" id="ARBA00023002"/>
    </source>
</evidence>
<keyword evidence="1" id="KW-0560">Oxidoreductase</keyword>
<evidence type="ECO:0000259" key="4">
    <source>
        <dbReference type="Pfam" id="PF11790"/>
    </source>
</evidence>
<dbReference type="AlphaFoldDB" id="A0A2P6TB29"/>
<protein>
    <submittedName>
        <fullName evidence="5">Taurine catabolism dioxygenase</fullName>
    </submittedName>
</protein>
<dbReference type="InterPro" id="IPR024655">
    <property type="entry name" value="Asl1_glyco_hydro_catalytic"/>
</dbReference>
<organism evidence="5 6">
    <name type="scientific">Chlorella sorokiniana</name>
    <name type="common">Freshwater green alga</name>
    <dbReference type="NCBI Taxonomy" id="3076"/>
    <lineage>
        <taxon>Eukaryota</taxon>
        <taxon>Viridiplantae</taxon>
        <taxon>Chlorophyta</taxon>
        <taxon>core chlorophytes</taxon>
        <taxon>Trebouxiophyceae</taxon>
        <taxon>Chlorellales</taxon>
        <taxon>Chlorellaceae</taxon>
        <taxon>Chlorella clade</taxon>
        <taxon>Chlorella</taxon>
    </lineage>
</organism>
<evidence type="ECO:0000313" key="5">
    <source>
        <dbReference type="EMBL" id="PRW05753.1"/>
    </source>
</evidence>
<dbReference type="SUPFAM" id="SSF51445">
    <property type="entry name" value="(Trans)glycosidases"/>
    <property type="match status" value="1"/>
</dbReference>
<dbReference type="Gene3D" id="3.20.20.80">
    <property type="entry name" value="Glycosidases"/>
    <property type="match status" value="1"/>
</dbReference>
<dbReference type="InterPro" id="IPR017853">
    <property type="entry name" value="GH"/>
</dbReference>
<dbReference type="Pfam" id="PF02668">
    <property type="entry name" value="TauD"/>
    <property type="match status" value="1"/>
</dbReference>
<evidence type="ECO:0000313" key="6">
    <source>
        <dbReference type="Proteomes" id="UP000239899"/>
    </source>
</evidence>
<dbReference type="PANTHER" id="PTHR12631">
    <property type="entry name" value="ALPHA-L-IDURONIDASE"/>
    <property type="match status" value="1"/>
</dbReference>
<dbReference type="STRING" id="3076.A0A2P6TB29"/>
<dbReference type="InterPro" id="IPR003819">
    <property type="entry name" value="TauD/TfdA-like"/>
</dbReference>
<feature type="domain" description="TauD/TfdA-like" evidence="3">
    <location>
        <begin position="25"/>
        <end position="277"/>
    </location>
</feature>
<evidence type="ECO:0000256" key="2">
    <source>
        <dbReference type="SAM" id="MobiDB-lite"/>
    </source>
</evidence>
<dbReference type="Proteomes" id="UP000239899">
    <property type="component" value="Unassembled WGS sequence"/>
</dbReference>
<accession>A0A2P6TB29</accession>
<dbReference type="SUPFAM" id="SSF51197">
    <property type="entry name" value="Clavaminate synthase-like"/>
    <property type="match status" value="1"/>
</dbReference>
<gene>
    <name evidence="5" type="ORF">C2E21_9555</name>
</gene>
<name>A0A2P6TB29_CHLSO</name>
<comment type="caution">
    <text evidence="5">The sequence shown here is derived from an EMBL/GenBank/DDBJ whole genome shotgun (WGS) entry which is preliminary data.</text>
</comment>
<dbReference type="InterPro" id="IPR042098">
    <property type="entry name" value="TauD-like_sf"/>
</dbReference>
<dbReference type="Gene3D" id="3.60.130.10">
    <property type="entry name" value="Clavaminate synthase-like"/>
    <property type="match status" value="1"/>
</dbReference>
<dbReference type="PANTHER" id="PTHR12631:SF10">
    <property type="entry name" value="BETA-XYLOSIDASE-LIKE PROTEIN-RELATED"/>
    <property type="match status" value="1"/>
</dbReference>
<keyword evidence="6" id="KW-1185">Reference proteome</keyword>
<dbReference type="EMBL" id="LHPG02000029">
    <property type="protein sequence ID" value="PRW05753.1"/>
    <property type="molecule type" value="Genomic_DNA"/>
</dbReference>
<proteinExistence type="predicted"/>
<dbReference type="Pfam" id="PF11790">
    <property type="entry name" value="Glyco_hydro_cc"/>
    <property type="match status" value="1"/>
</dbReference>
<dbReference type="GO" id="GO:0004553">
    <property type="term" value="F:hydrolase activity, hydrolyzing O-glycosyl compounds"/>
    <property type="evidence" value="ECO:0007669"/>
    <property type="project" value="TreeGrafter"/>
</dbReference>
<feature type="domain" description="Asl1-like glycosyl hydrolase catalytic" evidence="4">
    <location>
        <begin position="606"/>
        <end position="756"/>
    </location>
</feature>
<dbReference type="OrthoDB" id="272271at2759"/>
<sequence>MPAEVEEIVAAARQAAASGIAVAQLTRADFPLPTLGPLLEQFRRNCLQGLGFQLLRGFPVDQLSRAETVAGFYGLGLYWGHARSQNAAGHVVGHVKDLGYHPDDPTVRVYQTKAAQPWHVDTCDLVALLCLKKARAGGRSAWVSSLAIYNRLLREQPDLVQELMAPFYYDRKGEVKTGEAGYFGRPVLNFYQGYLTVYYNDRMIREAQRFREVPRLTATQEEALQAVTDLANDPQLHLEWDLEPGDIQLLHNWNQLHMRTAFEDHPGFENRRHLLRLHLTHEKARPLDPAVFGPGQPGNRMGVYTDTTVHTAPLDADLAANSGHAVNVNGGNISGTLPASWWDNTEWAGPNIAIRYSLLSGAAACGAGITGGCIKAAVSKGFMQMGQFLEAPAGANYRLSLKLRAPTSAGLPVQLQLRQTGEPYIAYGQALTAAGAGWMQLEIAFAHVPSTAANAGSKNAPIFFVIVSGGPGTLFLAEPVLVALPPGTAAPVVQLAPPAGAVPRAFFCLNTNHDFDSDSAPRYVWPALDFGTWRSWDSGLVWATIQPLGRGQFDWTRMDAAVKRAVARRQQILFTLGQTPTWASSKPSEPSVYGPGRGSPPKNTSDWFAFVAAMARRYKGRIQAYEVWNEPDIQGPEGFYNGSPESLVALEAATASALAQEDPKALLLTPAMSGGNGATQLGWLGRYLKAGGGRHAHAVGWHAYVAAPEAAVNGIEAVRQLLKVHNLSHLPVWNTEGGLSLDQVGPNSRFAAGFVSRSMLVDWALGLQRSCWYAYDNTMYEGLDLLVGTDQTKPYVLNPAGKAYQQTMAWLMGARMLSVGQRTDGIWVAELALPASSAARRAWALWSPAGNKSFKVVAAWRAAYWQDASSGAMVPFEAGVDSSVIPGIVPLLIVSYFAAS</sequence>
<keyword evidence="5" id="KW-0223">Dioxygenase</keyword>
<reference evidence="5 6" key="1">
    <citation type="journal article" date="2018" name="Plant J.">
        <title>Genome sequences of Chlorella sorokiniana UTEX 1602 and Micractinium conductrix SAG 241.80: implications to maltose excretion by a green alga.</title>
        <authorList>
            <person name="Arriola M.B."/>
            <person name="Velmurugan N."/>
            <person name="Zhang Y."/>
            <person name="Plunkett M.H."/>
            <person name="Hondzo H."/>
            <person name="Barney B.M."/>
        </authorList>
    </citation>
    <scope>NUCLEOTIDE SEQUENCE [LARGE SCALE GENOMIC DNA]</scope>
    <source>
        <strain evidence="6">UTEX 1602</strain>
    </source>
</reference>
<evidence type="ECO:0000259" key="3">
    <source>
        <dbReference type="Pfam" id="PF02668"/>
    </source>
</evidence>
<dbReference type="GO" id="GO:0051213">
    <property type="term" value="F:dioxygenase activity"/>
    <property type="evidence" value="ECO:0007669"/>
    <property type="project" value="UniProtKB-KW"/>
</dbReference>
<dbReference type="Gene3D" id="2.60.120.260">
    <property type="entry name" value="Galactose-binding domain-like"/>
    <property type="match status" value="1"/>
</dbReference>